<dbReference type="InterPro" id="IPR001647">
    <property type="entry name" value="HTH_TetR"/>
</dbReference>
<keyword evidence="1" id="KW-0805">Transcription regulation</keyword>
<dbReference type="GO" id="GO:0000976">
    <property type="term" value="F:transcription cis-regulatory region binding"/>
    <property type="evidence" value="ECO:0007669"/>
    <property type="project" value="TreeGrafter"/>
</dbReference>
<keyword evidence="2 4" id="KW-0238">DNA-binding</keyword>
<comment type="caution">
    <text evidence="6">The sequence shown here is derived from an EMBL/GenBank/DDBJ whole genome shotgun (WGS) entry which is preliminary data.</text>
</comment>
<dbReference type="Gene3D" id="1.10.357.10">
    <property type="entry name" value="Tetracycline Repressor, domain 2"/>
    <property type="match status" value="1"/>
</dbReference>
<dbReference type="InterPro" id="IPR009057">
    <property type="entry name" value="Homeodomain-like_sf"/>
</dbReference>
<dbReference type="SUPFAM" id="SSF46689">
    <property type="entry name" value="Homeodomain-like"/>
    <property type="match status" value="1"/>
</dbReference>
<gene>
    <name evidence="6" type="ORF">FYC51_04105</name>
</gene>
<feature type="domain" description="HTH tetR-type" evidence="5">
    <location>
        <begin position="26"/>
        <end position="86"/>
    </location>
</feature>
<feature type="DNA-binding region" description="H-T-H motif" evidence="4">
    <location>
        <begin position="49"/>
        <end position="68"/>
    </location>
</feature>
<evidence type="ECO:0000313" key="7">
    <source>
        <dbReference type="Proteomes" id="UP000325243"/>
    </source>
</evidence>
<dbReference type="PROSITE" id="PS50977">
    <property type="entry name" value="HTH_TETR_2"/>
    <property type="match status" value="1"/>
</dbReference>
<evidence type="ECO:0000259" key="5">
    <source>
        <dbReference type="PROSITE" id="PS50977"/>
    </source>
</evidence>
<dbReference type="Pfam" id="PF00440">
    <property type="entry name" value="TetR_N"/>
    <property type="match status" value="1"/>
</dbReference>
<dbReference type="AlphaFoldDB" id="A0A5S4V511"/>
<dbReference type="GO" id="GO:0003700">
    <property type="term" value="F:DNA-binding transcription factor activity"/>
    <property type="evidence" value="ECO:0007669"/>
    <property type="project" value="TreeGrafter"/>
</dbReference>
<keyword evidence="7" id="KW-1185">Reference proteome</keyword>
<evidence type="ECO:0000256" key="4">
    <source>
        <dbReference type="PROSITE-ProRule" id="PRU00335"/>
    </source>
</evidence>
<evidence type="ECO:0000256" key="1">
    <source>
        <dbReference type="ARBA" id="ARBA00023015"/>
    </source>
</evidence>
<proteinExistence type="predicted"/>
<dbReference type="PANTHER" id="PTHR30055">
    <property type="entry name" value="HTH-TYPE TRANSCRIPTIONAL REGULATOR RUTR"/>
    <property type="match status" value="1"/>
</dbReference>
<evidence type="ECO:0000256" key="3">
    <source>
        <dbReference type="ARBA" id="ARBA00023163"/>
    </source>
</evidence>
<evidence type="ECO:0000256" key="2">
    <source>
        <dbReference type="ARBA" id="ARBA00023125"/>
    </source>
</evidence>
<protein>
    <submittedName>
        <fullName evidence="6">TetR/AcrR family transcriptional regulator</fullName>
    </submittedName>
</protein>
<reference evidence="6 7" key="1">
    <citation type="submission" date="2019-08" db="EMBL/GenBank/DDBJ databases">
        <authorList>
            <person name="Hu J."/>
        </authorList>
    </citation>
    <scope>NUCLEOTIDE SEQUENCE [LARGE SCALE GENOMIC DNA]</scope>
    <source>
        <strain evidence="6 7">NEAU-184</strain>
    </source>
</reference>
<dbReference type="PRINTS" id="PR00455">
    <property type="entry name" value="HTHTETR"/>
</dbReference>
<dbReference type="InterPro" id="IPR050109">
    <property type="entry name" value="HTH-type_TetR-like_transc_reg"/>
</dbReference>
<dbReference type="EMBL" id="VSSB01000001">
    <property type="protein sequence ID" value="TYL52923.1"/>
    <property type="molecule type" value="Genomic_DNA"/>
</dbReference>
<evidence type="ECO:0000313" key="6">
    <source>
        <dbReference type="EMBL" id="TYL52923.1"/>
    </source>
</evidence>
<organism evidence="6 7">
    <name type="scientific">Agromyces mariniharenae</name>
    <dbReference type="NCBI Taxonomy" id="2604423"/>
    <lineage>
        <taxon>Bacteria</taxon>
        <taxon>Bacillati</taxon>
        <taxon>Actinomycetota</taxon>
        <taxon>Actinomycetes</taxon>
        <taxon>Micrococcales</taxon>
        <taxon>Microbacteriaceae</taxon>
        <taxon>Agromyces</taxon>
    </lineage>
</organism>
<name>A0A5S4V511_9MICO</name>
<keyword evidence="3" id="KW-0804">Transcription</keyword>
<dbReference type="Proteomes" id="UP000325243">
    <property type="component" value="Unassembled WGS sequence"/>
</dbReference>
<accession>A0A5S4V511</accession>
<sequence length="230" mass="24796">MPVSFSLMSEVSRRQYDATRRREQAAGTRRRIIDAAARLFVERGYAGTTIPAIAAEAGVAVETVYRSASGKAGLLADAVHAAVAGGTERAEVPVRERPAIRRIDEEPDPARQLQLYAATQPGIWSRVGPLLRVLDAAANGDASLVDLRDRLAAERRHGLRDGFGRMLAGRGVLREGMTAERAGDIVYAVCGRANYEALVGDCGWSEAEYEAWLAETLVAALLPPTMHPTT</sequence>
<dbReference type="PANTHER" id="PTHR30055:SF234">
    <property type="entry name" value="HTH-TYPE TRANSCRIPTIONAL REGULATOR BETI"/>
    <property type="match status" value="1"/>
</dbReference>